<evidence type="ECO:0000256" key="2">
    <source>
        <dbReference type="SAM" id="MobiDB-lite"/>
    </source>
</evidence>
<organism evidence="3 4">
    <name type="scientific">Thermococcus celericrescens</name>
    <dbReference type="NCBI Taxonomy" id="227598"/>
    <lineage>
        <taxon>Archaea</taxon>
        <taxon>Methanobacteriati</taxon>
        <taxon>Methanobacteriota</taxon>
        <taxon>Thermococci</taxon>
        <taxon>Thermococcales</taxon>
        <taxon>Thermococcaceae</taxon>
        <taxon>Thermococcus</taxon>
    </lineage>
</organism>
<feature type="compositionally biased region" description="Basic and acidic residues" evidence="2">
    <location>
        <begin position="48"/>
        <end position="58"/>
    </location>
</feature>
<protein>
    <submittedName>
        <fullName evidence="3">Uncharacterized protein</fullName>
    </submittedName>
</protein>
<evidence type="ECO:0000313" key="4">
    <source>
        <dbReference type="Proteomes" id="UP000053462"/>
    </source>
</evidence>
<sequence>MDWVMIAVIAVVVLLGTVLSAYIISNTLNNQMGELYAVLVERELRESSAASRPRETKQQKAAATTEQPKKMSVSGVNEEELIQKLRKVIDEKVQNVLSEAKRKKERLGMLLDVARGYTLGYVSEEEYNAFLMKVLAELDEFKRLWLARFPSQRDREKLNLMMNYVAKTKLPVVVRSKDGKSQMTLPPEEALIKITSNINSAINIIDELIEGRGENPAVTPLEVKLTQECEKLRSKLERLERQLEEYNALT</sequence>
<dbReference type="RefSeq" id="WP_058938776.1">
    <property type="nucleotide sequence ID" value="NZ_LLYW01000019.1"/>
</dbReference>
<proteinExistence type="predicted"/>
<evidence type="ECO:0000313" key="3">
    <source>
        <dbReference type="EMBL" id="KUH33521.1"/>
    </source>
</evidence>
<accession>A0A100XXX3</accession>
<gene>
    <name evidence="3" type="ORF">APY94_06050</name>
</gene>
<name>A0A100XXX3_9EURY</name>
<evidence type="ECO:0000256" key="1">
    <source>
        <dbReference type="SAM" id="Coils"/>
    </source>
</evidence>
<dbReference type="EMBL" id="LLYW01000019">
    <property type="protein sequence ID" value="KUH33521.1"/>
    <property type="molecule type" value="Genomic_DNA"/>
</dbReference>
<feature type="region of interest" description="Disordered" evidence="2">
    <location>
        <begin position="48"/>
        <end position="70"/>
    </location>
</feature>
<feature type="coiled-coil region" evidence="1">
    <location>
        <begin position="222"/>
        <end position="249"/>
    </location>
</feature>
<dbReference type="OrthoDB" id="86143at2157"/>
<comment type="caution">
    <text evidence="3">The sequence shown here is derived from an EMBL/GenBank/DDBJ whole genome shotgun (WGS) entry which is preliminary data.</text>
</comment>
<reference evidence="3 4" key="1">
    <citation type="submission" date="2015-10" db="EMBL/GenBank/DDBJ databases">
        <title>Draft genome sequence of Thermococcus celericrescens strain DSM 17994.</title>
        <authorList>
            <person name="Hong S.-J."/>
            <person name="Park C.-E."/>
            <person name="Shin J.-H."/>
        </authorList>
    </citation>
    <scope>NUCLEOTIDE SEQUENCE [LARGE SCALE GENOMIC DNA]</scope>
    <source>
        <strain evidence="3 4">DSM 17994</strain>
    </source>
</reference>
<dbReference type="AlphaFoldDB" id="A0A100XXX3"/>
<keyword evidence="4" id="KW-1185">Reference proteome</keyword>
<dbReference type="Proteomes" id="UP000053462">
    <property type="component" value="Unassembled WGS sequence"/>
</dbReference>
<keyword evidence="1" id="KW-0175">Coiled coil</keyword>